<gene>
    <name evidence="5" type="primary">F-UL7</name>
</gene>
<evidence type="ECO:0000313" key="6">
    <source>
        <dbReference type="Proteomes" id="UP000325782"/>
    </source>
</evidence>
<sequence>MLPMSLEELEPQNAESLVQEALALTLGRYVLECHRVTATTAVFSGDSICAIRLGNGHLRPWVRLRRGGRELLLDEYRQRCLASQAFQGFIFLPCLATEDRPGGPEHPAPLLARKLVLWRPREPEDFDLCLYLAFLENCDTNDKGSVEAVGLMLQAMRPKLNLRDKTRNLLFRGCRWTLNTLRFWHDLSPWEENFILPRFYLYRRLSQGVSPPTDLLELRLCSAHGLSGRLAFLAPYGARAPAVEDETANDVRKKAEPPVKALLTYWPSPLNAAYRHPAFSEALAAWWTHPDKTTEELLYRKHFI</sequence>
<protein>
    <submittedName>
        <fullName evidence="5">F-UL7 protein</fullName>
    </submittedName>
</protein>
<proteinExistence type="inferred from homology"/>
<evidence type="ECO:0000313" key="5">
    <source>
        <dbReference type="EMBL" id="AHA93327.1"/>
    </source>
</evidence>
<keyword evidence="6" id="KW-1185">Reference proteome</keyword>
<evidence type="ECO:0000256" key="2">
    <source>
        <dbReference type="ARBA" id="ARBA00022812"/>
    </source>
</evidence>
<keyword evidence="3" id="KW-0946">Virion</keyword>
<dbReference type="KEGG" id="vg:80532672"/>
<dbReference type="Pfam" id="PF01677">
    <property type="entry name" value="Herpes_UL7"/>
    <property type="match status" value="1"/>
</dbReference>
<dbReference type="GeneID" id="80532672"/>
<keyword evidence="2" id="KW-1040">Host Golgi apparatus</keyword>
<dbReference type="EMBL" id="HQ878327">
    <property type="protein sequence ID" value="AHA93327.1"/>
    <property type="molecule type" value="Genomic_DNA"/>
</dbReference>
<reference evidence="5 6" key="1">
    <citation type="journal article" date="2012" name="PLoS ONE">
        <title>The genome of Chelonid herpesvirus 5 harbors atypical genes.</title>
        <authorList>
            <person name="Ackermann M."/>
            <person name="Koriabine M."/>
            <person name="Hartmann-Fritsch F."/>
            <person name="de Jong P.J."/>
            <person name="Lewis T.D."/>
            <person name="Schetle N."/>
            <person name="Work T.M."/>
            <person name="Dagenais J."/>
            <person name="Balazs G.H."/>
            <person name="Leong J.A."/>
        </authorList>
    </citation>
    <scope>NUCLEOTIDE SEQUENCE [LARGE SCALE GENOMIC DNA]</scope>
</reference>
<keyword evidence="1" id="KW-0920">Virion tegument</keyword>
<organism evidence="5 6">
    <name type="scientific">Chelonid alphaherpesvirus 5</name>
    <dbReference type="NCBI Taxonomy" id="702736"/>
    <lineage>
        <taxon>Viruses</taxon>
        <taxon>Duplodnaviria</taxon>
        <taxon>Heunggongvirae</taxon>
        <taxon>Peploviricota</taxon>
        <taxon>Herviviricetes</taxon>
        <taxon>Herpesvirales</taxon>
        <taxon>Orthoherpesviridae</taxon>
        <taxon>Alphaherpesvirinae</taxon>
        <taxon>Scutavirus</taxon>
        <taxon>Scutavirus chelonidalpha5</taxon>
    </lineage>
</organism>
<accession>V5NWP8</accession>
<evidence type="ECO:0000256" key="4">
    <source>
        <dbReference type="ARBA" id="ARBA00023200"/>
    </source>
</evidence>
<evidence type="ECO:0000256" key="1">
    <source>
        <dbReference type="ARBA" id="ARBA00022580"/>
    </source>
</evidence>
<name>V5NWP8_9ALPH</name>
<dbReference type="GO" id="GO:0044423">
    <property type="term" value="C:virion component"/>
    <property type="evidence" value="ECO:0007669"/>
    <property type="project" value="UniProtKB-KW"/>
</dbReference>
<dbReference type="InterPro" id="IPR002600">
    <property type="entry name" value="Herpes_UL7"/>
</dbReference>
<dbReference type="RefSeq" id="YP_010795513.1">
    <property type="nucleotide sequence ID" value="NC_075701.1"/>
</dbReference>
<dbReference type="HAMAP" id="MF_04038">
    <property type="entry name" value="HSV_CEP1"/>
    <property type="match status" value="1"/>
</dbReference>
<evidence type="ECO:0000256" key="3">
    <source>
        <dbReference type="ARBA" id="ARBA00022844"/>
    </source>
</evidence>
<keyword evidence="4" id="KW-1035">Host cytoplasm</keyword>
<dbReference type="Proteomes" id="UP000325782">
    <property type="component" value="Segment"/>
</dbReference>